<dbReference type="Pfam" id="PF07732">
    <property type="entry name" value="Cu-oxidase_3"/>
    <property type="match status" value="1"/>
</dbReference>
<dbReference type="InterPro" id="IPR045087">
    <property type="entry name" value="Cu-oxidase_fam"/>
</dbReference>
<feature type="domain" description="Plastocyanin-like" evidence="3">
    <location>
        <begin position="97"/>
        <end position="175"/>
    </location>
</feature>
<dbReference type="Gene3D" id="2.60.40.420">
    <property type="entry name" value="Cupredoxins - blue copper proteins"/>
    <property type="match status" value="3"/>
</dbReference>
<evidence type="ECO:0000313" key="4">
    <source>
        <dbReference type="EMBL" id="SFS61195.1"/>
    </source>
</evidence>
<feature type="domain" description="Plastocyanin-like" evidence="2">
    <location>
        <begin position="384"/>
        <end position="511"/>
    </location>
</feature>
<dbReference type="InterPro" id="IPR011707">
    <property type="entry name" value="Cu-oxidase-like_N"/>
</dbReference>
<dbReference type="PANTHER" id="PTHR48267:SF1">
    <property type="entry name" value="BILIRUBIN OXIDASE"/>
    <property type="match status" value="1"/>
</dbReference>
<dbReference type="AlphaFoldDB" id="A0A1I6R928"/>
<dbReference type="PANTHER" id="PTHR48267">
    <property type="entry name" value="CUPREDOXIN SUPERFAMILY PROTEIN"/>
    <property type="match status" value="1"/>
</dbReference>
<evidence type="ECO:0000313" key="5">
    <source>
        <dbReference type="Proteomes" id="UP000198660"/>
    </source>
</evidence>
<keyword evidence="5" id="KW-1185">Reference proteome</keyword>
<evidence type="ECO:0000259" key="2">
    <source>
        <dbReference type="Pfam" id="PF07731"/>
    </source>
</evidence>
<organism evidence="4 5">
    <name type="scientific">Marininema halotolerans</name>
    <dbReference type="NCBI Taxonomy" id="1155944"/>
    <lineage>
        <taxon>Bacteria</taxon>
        <taxon>Bacillati</taxon>
        <taxon>Bacillota</taxon>
        <taxon>Bacilli</taxon>
        <taxon>Bacillales</taxon>
        <taxon>Thermoactinomycetaceae</taxon>
        <taxon>Marininema</taxon>
    </lineage>
</organism>
<dbReference type="Proteomes" id="UP000198660">
    <property type="component" value="Unassembled WGS sequence"/>
</dbReference>
<name>A0A1I6R928_9BACL</name>
<proteinExistence type="inferred from homology"/>
<comment type="similarity">
    <text evidence="1">Belongs to the multicopper oxidase family.</text>
</comment>
<evidence type="ECO:0000259" key="3">
    <source>
        <dbReference type="Pfam" id="PF07732"/>
    </source>
</evidence>
<keyword evidence="4" id="KW-0167">Capsid protein</keyword>
<keyword evidence="4" id="KW-0946">Virion</keyword>
<protein>
    <submittedName>
        <fullName evidence="4">Spore coat protein A</fullName>
    </submittedName>
</protein>
<evidence type="ECO:0000256" key="1">
    <source>
        <dbReference type="ARBA" id="ARBA00010609"/>
    </source>
</evidence>
<dbReference type="CDD" id="cd13891">
    <property type="entry name" value="CuRO_3_CotA_like"/>
    <property type="match status" value="1"/>
</dbReference>
<dbReference type="InterPro" id="IPR011706">
    <property type="entry name" value="Cu-oxidase_C"/>
</dbReference>
<dbReference type="GO" id="GO:0016491">
    <property type="term" value="F:oxidoreductase activity"/>
    <property type="evidence" value="ECO:0007669"/>
    <property type="project" value="InterPro"/>
</dbReference>
<dbReference type="GO" id="GO:0005507">
    <property type="term" value="F:copper ion binding"/>
    <property type="evidence" value="ECO:0007669"/>
    <property type="project" value="InterPro"/>
</dbReference>
<reference evidence="5" key="1">
    <citation type="submission" date="2016-10" db="EMBL/GenBank/DDBJ databases">
        <authorList>
            <person name="Varghese N."/>
            <person name="Submissions S."/>
        </authorList>
    </citation>
    <scope>NUCLEOTIDE SEQUENCE [LARGE SCALE GENOMIC DNA]</scope>
    <source>
        <strain evidence="5">DSM 45789</strain>
    </source>
</reference>
<gene>
    <name evidence="4" type="ORF">SAMN05444972_104283</name>
</gene>
<dbReference type="EMBL" id="FPAA01000004">
    <property type="protein sequence ID" value="SFS61195.1"/>
    <property type="molecule type" value="Genomic_DNA"/>
</dbReference>
<dbReference type="RefSeq" id="WP_091836102.1">
    <property type="nucleotide sequence ID" value="NZ_FPAA01000004.1"/>
</dbReference>
<dbReference type="OrthoDB" id="9757546at2"/>
<dbReference type="InterPro" id="IPR008972">
    <property type="entry name" value="Cupredoxin"/>
</dbReference>
<dbReference type="CDD" id="cd13868">
    <property type="entry name" value="CuRO_2_CotA_like"/>
    <property type="match status" value="1"/>
</dbReference>
<dbReference type="CDD" id="cd13844">
    <property type="entry name" value="CuRO_1_BOD_CotA_like"/>
    <property type="match status" value="1"/>
</dbReference>
<accession>A0A1I6R928</accession>
<sequence>MRLEKFVDPLPIPPTIQPRSIRSGIPFYIVRMKPVYQHLHRDLHKTLVWGYEGFYPGPTFEVWENQTIDVCWQNELPSHHFLPVDTTIHGAEKNVPQVRTVVHLHGGRTPPDSDGHPDAWFTRDFAMTGPRFQRKVYRYPNIQRPTTLWYHDHALGITRLNNYAGLSGFYLIRGAEEEKFLLPKGPYEIPLLIQDRSFKPDGSLFYPCKPPRANVKVPCPSIVNEFIGETNVVNGKVWPHCDVEPRKYRFRILNGSNARFYNLKLSAGLHWIQIGSDGGLLEAPVSVSSLLLAPAERADVIVDFSACKGEIITVTNDAPAPFPAGEPANPFTVGMVLQFRVHLPLNHSDSPPLPTFFGSLKLPNPKAATYRRRLTLDESKDRFGRMKMLLNGRTWSAPATETPKLGATEIWEVLNLSAKSHPIHLHLIQFRLLDRRPFDVESFMKTRRLFYNGPPRMPDPNERGWKDTVRSHPNEVTRFVACFSPFTGDYVWHCHILEHEDHEMMRPLVVVP</sequence>
<dbReference type="Pfam" id="PF07731">
    <property type="entry name" value="Cu-oxidase_2"/>
    <property type="match status" value="1"/>
</dbReference>
<dbReference type="SUPFAM" id="SSF49503">
    <property type="entry name" value="Cupredoxins"/>
    <property type="match status" value="3"/>
</dbReference>